<feature type="transmembrane region" description="Helical" evidence="4">
    <location>
        <begin position="12"/>
        <end position="33"/>
    </location>
</feature>
<dbReference type="GO" id="GO:0003841">
    <property type="term" value="F:1-acylglycerol-3-phosphate O-acyltransferase activity"/>
    <property type="evidence" value="ECO:0007669"/>
    <property type="project" value="UniProtKB-EC"/>
</dbReference>
<organism evidence="6 7">
    <name type="scientific">Bythopirellula goksoeyrii</name>
    <dbReference type="NCBI Taxonomy" id="1400387"/>
    <lineage>
        <taxon>Bacteria</taxon>
        <taxon>Pseudomonadati</taxon>
        <taxon>Planctomycetota</taxon>
        <taxon>Planctomycetia</taxon>
        <taxon>Pirellulales</taxon>
        <taxon>Lacipirellulaceae</taxon>
        <taxon>Bythopirellula</taxon>
    </lineage>
</organism>
<dbReference type="Proteomes" id="UP000323917">
    <property type="component" value="Chromosome"/>
</dbReference>
<keyword evidence="4" id="KW-1133">Transmembrane helix</keyword>
<evidence type="ECO:0000256" key="2">
    <source>
        <dbReference type="ARBA" id="ARBA00022679"/>
    </source>
</evidence>
<dbReference type="CDD" id="cd07989">
    <property type="entry name" value="LPLAT_AGPAT-like"/>
    <property type="match status" value="1"/>
</dbReference>
<dbReference type="KEGG" id="bgok:Pr1d_02840"/>
<evidence type="ECO:0000259" key="5">
    <source>
        <dbReference type="SMART" id="SM00563"/>
    </source>
</evidence>
<sequence length="261" mass="29323">MLHSLRFGLRVFAFLVNTVVCWIFFEFNLLFVGKRNRIRVINRWVPRWAGINLWIFGVHVEAHSHSDDSGKLVHGCDEDGRGRIFIANHRSGMDIPVVLATVEAHCISRHDVASWPVIGFGARRIGTLFVDRTSRRSGAAVLKEVAHVVERGEAVAMFPEGTAYPGDEVRPFHNGAFNAARRSDSQILPMGIAYDNDAAYFEAESFMAHIKRIAGLKQLRVAVEIGAPLEYEGLQTAEIKDLAHQRVQDLVNQARARLQDR</sequence>
<dbReference type="Pfam" id="PF01553">
    <property type="entry name" value="Acyltransferase"/>
    <property type="match status" value="1"/>
</dbReference>
<protein>
    <submittedName>
        <fullName evidence="6">1-acyl-sn-glycerol-3-phosphate acyltransferase</fullName>
        <ecNumber evidence="6">2.3.1.51</ecNumber>
    </submittedName>
</protein>
<keyword evidence="4" id="KW-0812">Transmembrane</keyword>
<keyword evidence="3 6" id="KW-0012">Acyltransferase</keyword>
<comment type="pathway">
    <text evidence="1">Lipid metabolism.</text>
</comment>
<dbReference type="EMBL" id="CP042913">
    <property type="protein sequence ID" value="QEG33023.1"/>
    <property type="molecule type" value="Genomic_DNA"/>
</dbReference>
<evidence type="ECO:0000256" key="4">
    <source>
        <dbReference type="SAM" id="Phobius"/>
    </source>
</evidence>
<keyword evidence="2 6" id="KW-0808">Transferase</keyword>
<dbReference type="InterPro" id="IPR002123">
    <property type="entry name" value="Plipid/glycerol_acylTrfase"/>
</dbReference>
<dbReference type="AlphaFoldDB" id="A0A5B9QFJ5"/>
<dbReference type="GO" id="GO:0006654">
    <property type="term" value="P:phosphatidic acid biosynthetic process"/>
    <property type="evidence" value="ECO:0007669"/>
    <property type="project" value="TreeGrafter"/>
</dbReference>
<evidence type="ECO:0000256" key="1">
    <source>
        <dbReference type="ARBA" id="ARBA00005189"/>
    </source>
</evidence>
<evidence type="ECO:0000313" key="7">
    <source>
        <dbReference type="Proteomes" id="UP000323917"/>
    </source>
</evidence>
<dbReference type="SUPFAM" id="SSF69593">
    <property type="entry name" value="Glycerol-3-phosphate (1)-acyltransferase"/>
    <property type="match status" value="1"/>
</dbReference>
<reference evidence="6 7" key="1">
    <citation type="submission" date="2019-08" db="EMBL/GenBank/DDBJ databases">
        <title>Deep-cultivation of Planctomycetes and their phenomic and genomic characterization uncovers novel biology.</title>
        <authorList>
            <person name="Wiegand S."/>
            <person name="Jogler M."/>
            <person name="Boedeker C."/>
            <person name="Pinto D."/>
            <person name="Vollmers J."/>
            <person name="Rivas-Marin E."/>
            <person name="Kohn T."/>
            <person name="Peeters S.H."/>
            <person name="Heuer A."/>
            <person name="Rast P."/>
            <person name="Oberbeckmann S."/>
            <person name="Bunk B."/>
            <person name="Jeske O."/>
            <person name="Meyerdierks A."/>
            <person name="Storesund J.E."/>
            <person name="Kallscheuer N."/>
            <person name="Luecker S."/>
            <person name="Lage O.M."/>
            <person name="Pohl T."/>
            <person name="Merkel B.J."/>
            <person name="Hornburger P."/>
            <person name="Mueller R.-W."/>
            <person name="Bruemmer F."/>
            <person name="Labrenz M."/>
            <person name="Spormann A.M."/>
            <person name="Op den Camp H."/>
            <person name="Overmann J."/>
            <person name="Amann R."/>
            <person name="Jetten M.S.M."/>
            <person name="Mascher T."/>
            <person name="Medema M.H."/>
            <person name="Devos D.P."/>
            <person name="Kaster A.-K."/>
            <person name="Ovreas L."/>
            <person name="Rohde M."/>
            <person name="Galperin M.Y."/>
            <person name="Jogler C."/>
        </authorList>
    </citation>
    <scope>NUCLEOTIDE SEQUENCE [LARGE SCALE GENOMIC DNA]</scope>
    <source>
        <strain evidence="6 7">Pr1d</strain>
    </source>
</reference>
<name>A0A5B9QFJ5_9BACT</name>
<dbReference type="SMART" id="SM00563">
    <property type="entry name" value="PlsC"/>
    <property type="match status" value="1"/>
</dbReference>
<keyword evidence="4" id="KW-0472">Membrane</keyword>
<accession>A0A5B9QFJ5</accession>
<dbReference type="PANTHER" id="PTHR10434:SF11">
    <property type="entry name" value="1-ACYL-SN-GLYCEROL-3-PHOSPHATE ACYLTRANSFERASE"/>
    <property type="match status" value="1"/>
</dbReference>
<feature type="domain" description="Phospholipid/glycerol acyltransferase" evidence="5">
    <location>
        <begin position="83"/>
        <end position="195"/>
    </location>
</feature>
<evidence type="ECO:0000256" key="3">
    <source>
        <dbReference type="ARBA" id="ARBA00023315"/>
    </source>
</evidence>
<proteinExistence type="predicted"/>
<dbReference type="PANTHER" id="PTHR10434">
    <property type="entry name" value="1-ACYL-SN-GLYCEROL-3-PHOSPHATE ACYLTRANSFERASE"/>
    <property type="match status" value="1"/>
</dbReference>
<keyword evidence="7" id="KW-1185">Reference proteome</keyword>
<evidence type="ECO:0000313" key="6">
    <source>
        <dbReference type="EMBL" id="QEG33023.1"/>
    </source>
</evidence>
<dbReference type="EC" id="2.3.1.51" evidence="6"/>
<gene>
    <name evidence="6" type="primary">plsC_1</name>
    <name evidence="6" type="ORF">Pr1d_02840</name>
</gene>